<dbReference type="PANTHER" id="PTHR37534:SF10">
    <property type="entry name" value="ZN(II)2CYS6 TRANSCRIPTION FACTOR (EUROFUNG)"/>
    <property type="match status" value="1"/>
</dbReference>
<dbReference type="Pfam" id="PF11951">
    <property type="entry name" value="Fungal_trans_2"/>
    <property type="match status" value="1"/>
</dbReference>
<keyword evidence="2" id="KW-0539">Nucleus</keyword>
<dbReference type="PROSITE" id="PS00463">
    <property type="entry name" value="ZN2_CY6_FUNGAL_1"/>
    <property type="match status" value="1"/>
</dbReference>
<feature type="region of interest" description="Disordered" evidence="3">
    <location>
        <begin position="139"/>
        <end position="253"/>
    </location>
</feature>
<dbReference type="Gene3D" id="4.10.240.10">
    <property type="entry name" value="Zn(2)-C6 fungal-type DNA-binding domain"/>
    <property type="match status" value="1"/>
</dbReference>
<evidence type="ECO:0000256" key="2">
    <source>
        <dbReference type="ARBA" id="ARBA00023242"/>
    </source>
</evidence>
<feature type="compositionally biased region" description="Polar residues" evidence="3">
    <location>
        <begin position="216"/>
        <end position="229"/>
    </location>
</feature>
<feature type="region of interest" description="Disordered" evidence="3">
    <location>
        <begin position="694"/>
        <end position="744"/>
    </location>
</feature>
<feature type="compositionally biased region" description="Polar residues" evidence="3">
    <location>
        <begin position="237"/>
        <end position="253"/>
    </location>
</feature>
<dbReference type="STRING" id="1448308.A0A2T2NV01"/>
<dbReference type="InterPro" id="IPR036864">
    <property type="entry name" value="Zn2-C6_fun-type_DNA-bd_sf"/>
</dbReference>
<feature type="compositionally biased region" description="Polar residues" evidence="3">
    <location>
        <begin position="694"/>
        <end position="709"/>
    </location>
</feature>
<feature type="region of interest" description="Disordered" evidence="3">
    <location>
        <begin position="84"/>
        <end position="108"/>
    </location>
</feature>
<sequence>MSGYYPPNHHVPPQYYNPNPNAAPNPPFANMPPMMAPDHHHSMHPHGMPDAALYHGIPGPFIQYGEPQMQQYVDHYEDIPGALGSAHGGNRRVQRRQAPGDHVKHRRTRSGCFTCRQRRVKCDEAHPICERCRKGNRECIYPEPQSNSKGRSGSKSGKSSSAEGASSPEDHDDDGNERLPVILDDDEDGMETDSTLLTKSDLLRDSSETPALTLDRSPSPSTETSSVANTAARPSLSRKSSGQPTTKITSSGKQPLVLPKDVQFYLNYFQEHITPHHYSLKRDSANFFKGEFLKKALNYEPLRYAVVGYAAYFHTLSKPDGRVSNFLQYYNESVSRLRAAITKNKKQGLATFLTILQLASIEEVLGDWVNLMGHQKAAYEILTKLYTPQTIIQSEFHLKVLLWYIRFDLFVGFQSGGESVLGREWYTAVHDYYTQKSSEDPENLALKYETRFAYSRLVAKESNDLFARKAKGLLSDEAFVEQLPKLAEKVHGLDQNIDPVLLDKENKVVDFSGSPEQYDIVNPFEPNIIWDGPRWTSNYLLLDMWGIIFMFNVSMSMALRKPFDPKLTEKAYQTVKVFEAITRYPKAPKGAIVEAQSILAIATLFLPRDPKTVYWCRRTFARIEAAGYIYSDTLRNRMLEAWGVGHSDSWLPNDEGCPPIIRSIKDFIRERTTAPKDQVSEDLREMRGIFSSLTISDSPSSENTSNTPIEGTMGLGGAQPHHQGETVIYTGSSPDLEWQYDRKH</sequence>
<proteinExistence type="predicted"/>
<name>A0A2T2NV01_CORCC</name>
<keyword evidence="6" id="KW-1185">Reference proteome</keyword>
<dbReference type="OrthoDB" id="5278208at2759"/>
<feature type="compositionally biased region" description="Low complexity" evidence="3">
    <location>
        <begin position="146"/>
        <end position="167"/>
    </location>
</feature>
<dbReference type="GO" id="GO:0000981">
    <property type="term" value="F:DNA-binding transcription factor activity, RNA polymerase II-specific"/>
    <property type="evidence" value="ECO:0007669"/>
    <property type="project" value="InterPro"/>
</dbReference>
<evidence type="ECO:0000313" key="6">
    <source>
        <dbReference type="Proteomes" id="UP000240883"/>
    </source>
</evidence>
<evidence type="ECO:0000313" key="5">
    <source>
        <dbReference type="EMBL" id="PSN69265.1"/>
    </source>
</evidence>
<feature type="region of interest" description="Disordered" evidence="3">
    <location>
        <begin position="15"/>
        <end position="37"/>
    </location>
</feature>
<dbReference type="EMBL" id="KZ678133">
    <property type="protein sequence ID" value="PSN69265.1"/>
    <property type="molecule type" value="Genomic_DNA"/>
</dbReference>
<evidence type="ECO:0000256" key="3">
    <source>
        <dbReference type="SAM" id="MobiDB-lite"/>
    </source>
</evidence>
<dbReference type="GO" id="GO:0005634">
    <property type="term" value="C:nucleus"/>
    <property type="evidence" value="ECO:0007669"/>
    <property type="project" value="UniProtKB-SubCell"/>
</dbReference>
<dbReference type="PANTHER" id="PTHR37534">
    <property type="entry name" value="TRANSCRIPTIONAL ACTIVATOR PROTEIN UGA3"/>
    <property type="match status" value="1"/>
</dbReference>
<accession>A0A2T2NV01</accession>
<evidence type="ECO:0000259" key="4">
    <source>
        <dbReference type="PROSITE" id="PS50048"/>
    </source>
</evidence>
<dbReference type="CDD" id="cd00067">
    <property type="entry name" value="GAL4"/>
    <property type="match status" value="1"/>
</dbReference>
<comment type="subcellular location">
    <subcellularLocation>
        <location evidence="1">Nucleus</location>
    </subcellularLocation>
</comment>
<dbReference type="SUPFAM" id="SSF57701">
    <property type="entry name" value="Zn2/Cys6 DNA-binding domain"/>
    <property type="match status" value="1"/>
</dbReference>
<dbReference type="SMART" id="SM00066">
    <property type="entry name" value="GAL4"/>
    <property type="match status" value="1"/>
</dbReference>
<feature type="compositionally biased region" description="Pro residues" evidence="3">
    <location>
        <begin position="21"/>
        <end position="30"/>
    </location>
</feature>
<dbReference type="GO" id="GO:0008270">
    <property type="term" value="F:zinc ion binding"/>
    <property type="evidence" value="ECO:0007669"/>
    <property type="project" value="InterPro"/>
</dbReference>
<feature type="domain" description="Zn(2)-C6 fungal-type" evidence="4">
    <location>
        <begin position="111"/>
        <end position="141"/>
    </location>
</feature>
<dbReference type="Pfam" id="PF00172">
    <property type="entry name" value="Zn_clus"/>
    <property type="match status" value="1"/>
</dbReference>
<dbReference type="GO" id="GO:0000976">
    <property type="term" value="F:transcription cis-regulatory region binding"/>
    <property type="evidence" value="ECO:0007669"/>
    <property type="project" value="TreeGrafter"/>
</dbReference>
<organism evidence="5 6">
    <name type="scientific">Corynespora cassiicola Philippines</name>
    <dbReference type="NCBI Taxonomy" id="1448308"/>
    <lineage>
        <taxon>Eukaryota</taxon>
        <taxon>Fungi</taxon>
        <taxon>Dikarya</taxon>
        <taxon>Ascomycota</taxon>
        <taxon>Pezizomycotina</taxon>
        <taxon>Dothideomycetes</taxon>
        <taxon>Pleosporomycetidae</taxon>
        <taxon>Pleosporales</taxon>
        <taxon>Corynesporascaceae</taxon>
        <taxon>Corynespora</taxon>
    </lineage>
</organism>
<dbReference type="PROSITE" id="PS50048">
    <property type="entry name" value="ZN2_CY6_FUNGAL_2"/>
    <property type="match status" value="1"/>
</dbReference>
<dbReference type="AlphaFoldDB" id="A0A2T2NV01"/>
<reference evidence="5 6" key="1">
    <citation type="journal article" date="2018" name="Front. Microbiol.">
        <title>Genome-Wide Analysis of Corynespora cassiicola Leaf Fall Disease Putative Effectors.</title>
        <authorList>
            <person name="Lopez D."/>
            <person name="Ribeiro S."/>
            <person name="Label P."/>
            <person name="Fumanal B."/>
            <person name="Venisse J.S."/>
            <person name="Kohler A."/>
            <person name="de Oliveira R.R."/>
            <person name="Labutti K."/>
            <person name="Lipzen A."/>
            <person name="Lail K."/>
            <person name="Bauer D."/>
            <person name="Ohm R.A."/>
            <person name="Barry K.W."/>
            <person name="Spatafora J."/>
            <person name="Grigoriev I.V."/>
            <person name="Martin F.M."/>
            <person name="Pujade-Renaud V."/>
        </authorList>
    </citation>
    <scope>NUCLEOTIDE SEQUENCE [LARGE SCALE GENOMIC DNA]</scope>
    <source>
        <strain evidence="5 6">Philippines</strain>
    </source>
</reference>
<dbReference type="InterPro" id="IPR001138">
    <property type="entry name" value="Zn2Cys6_DnaBD"/>
</dbReference>
<gene>
    <name evidence="5" type="ORF">BS50DRAFT_337916</name>
</gene>
<evidence type="ECO:0000256" key="1">
    <source>
        <dbReference type="ARBA" id="ARBA00004123"/>
    </source>
</evidence>
<dbReference type="GO" id="GO:0045944">
    <property type="term" value="P:positive regulation of transcription by RNA polymerase II"/>
    <property type="evidence" value="ECO:0007669"/>
    <property type="project" value="TreeGrafter"/>
</dbReference>
<dbReference type="Proteomes" id="UP000240883">
    <property type="component" value="Unassembled WGS sequence"/>
</dbReference>
<dbReference type="InterPro" id="IPR021858">
    <property type="entry name" value="Fun_TF"/>
</dbReference>
<protein>
    <recommendedName>
        <fullName evidence="4">Zn(2)-C6 fungal-type domain-containing protein</fullName>
    </recommendedName>
</protein>